<keyword evidence="5" id="KW-1185">Reference proteome</keyword>
<dbReference type="InterPro" id="IPR002347">
    <property type="entry name" value="SDR_fam"/>
</dbReference>
<dbReference type="PRINTS" id="PR00081">
    <property type="entry name" value="GDHRDH"/>
</dbReference>
<dbReference type="SUPFAM" id="SSF51735">
    <property type="entry name" value="NAD(P)-binding Rossmann-fold domains"/>
    <property type="match status" value="1"/>
</dbReference>
<evidence type="ECO:0000256" key="2">
    <source>
        <dbReference type="ARBA" id="ARBA00023002"/>
    </source>
</evidence>
<protein>
    <submittedName>
        <fullName evidence="4">SDR family oxidoreductase</fullName>
    </submittedName>
</protein>
<evidence type="ECO:0000313" key="4">
    <source>
        <dbReference type="EMBL" id="NLR92234.1"/>
    </source>
</evidence>
<dbReference type="PANTHER" id="PTHR42901:SF1">
    <property type="entry name" value="ALCOHOL DEHYDROGENASE"/>
    <property type="match status" value="1"/>
</dbReference>
<dbReference type="Pfam" id="PF00106">
    <property type="entry name" value="adh_short"/>
    <property type="match status" value="1"/>
</dbReference>
<dbReference type="Gene3D" id="3.40.50.720">
    <property type="entry name" value="NAD(P)-binding Rossmann-like Domain"/>
    <property type="match status" value="1"/>
</dbReference>
<comment type="caution">
    <text evidence="4">The sequence shown here is derived from an EMBL/GenBank/DDBJ whole genome shotgun (WGS) entry which is preliminary data.</text>
</comment>
<dbReference type="GO" id="GO:0016491">
    <property type="term" value="F:oxidoreductase activity"/>
    <property type="evidence" value="ECO:0007669"/>
    <property type="project" value="UniProtKB-KW"/>
</dbReference>
<dbReference type="AlphaFoldDB" id="A0A7X8SL53"/>
<evidence type="ECO:0000256" key="1">
    <source>
        <dbReference type="ARBA" id="ARBA00006484"/>
    </source>
</evidence>
<evidence type="ECO:0000313" key="5">
    <source>
        <dbReference type="Proteomes" id="UP000585050"/>
    </source>
</evidence>
<dbReference type="InterPro" id="IPR036291">
    <property type="entry name" value="NAD(P)-bd_dom_sf"/>
</dbReference>
<dbReference type="RefSeq" id="WP_168882953.1">
    <property type="nucleotide sequence ID" value="NZ_JABAIL010000004.1"/>
</dbReference>
<organism evidence="4 5">
    <name type="scientific">Flammeovirga agarivorans</name>
    <dbReference type="NCBI Taxonomy" id="2726742"/>
    <lineage>
        <taxon>Bacteria</taxon>
        <taxon>Pseudomonadati</taxon>
        <taxon>Bacteroidota</taxon>
        <taxon>Cytophagia</taxon>
        <taxon>Cytophagales</taxon>
        <taxon>Flammeovirgaceae</taxon>
        <taxon>Flammeovirga</taxon>
    </lineage>
</organism>
<sequence length="231" mass="25540">MIVVTGGSKGIGRAIIDKFAEDKKNIVVCARNLDALAQVKSEVEEKYGVKVYTFSADVSKKEECTSFIKFVKDIDETVEVLVNNAGVFVPGSIHDEEEGAFEMMMQTNMYSTYYITRGLIGDMIEKKHGYIFNIASVASFMAYTNGGSYAISKHAMLGFSKCLREEMKPHNIKVTSVMPGATYTASWAGVDLPEDRFMKSKDIADLVFTAYKLSDSACVEDLIVRPQLGDI</sequence>
<dbReference type="InterPro" id="IPR020904">
    <property type="entry name" value="Sc_DH/Rdtase_CS"/>
</dbReference>
<name>A0A7X8SL53_9BACT</name>
<dbReference type="PRINTS" id="PR00080">
    <property type="entry name" value="SDRFAMILY"/>
</dbReference>
<keyword evidence="2" id="KW-0560">Oxidoreductase</keyword>
<gene>
    <name evidence="4" type="ORF">HGP29_13485</name>
</gene>
<dbReference type="CDD" id="cd05233">
    <property type="entry name" value="SDR_c"/>
    <property type="match status" value="1"/>
</dbReference>
<dbReference type="EMBL" id="JABAIL010000004">
    <property type="protein sequence ID" value="NLR92234.1"/>
    <property type="molecule type" value="Genomic_DNA"/>
</dbReference>
<accession>A0A7X8SL53</accession>
<proteinExistence type="inferred from homology"/>
<dbReference type="PROSITE" id="PS00061">
    <property type="entry name" value="ADH_SHORT"/>
    <property type="match status" value="1"/>
</dbReference>
<dbReference type="Proteomes" id="UP000585050">
    <property type="component" value="Unassembled WGS sequence"/>
</dbReference>
<dbReference type="PANTHER" id="PTHR42901">
    <property type="entry name" value="ALCOHOL DEHYDROGENASE"/>
    <property type="match status" value="1"/>
</dbReference>
<evidence type="ECO:0000256" key="3">
    <source>
        <dbReference type="RuleBase" id="RU000363"/>
    </source>
</evidence>
<comment type="similarity">
    <text evidence="1 3">Belongs to the short-chain dehydrogenases/reductases (SDR) family.</text>
</comment>
<reference evidence="4 5" key="1">
    <citation type="submission" date="2020-04" db="EMBL/GenBank/DDBJ databases">
        <title>Flammeovirga sp. SR4, a novel species isolated from seawater.</title>
        <authorList>
            <person name="Wang X."/>
        </authorList>
    </citation>
    <scope>NUCLEOTIDE SEQUENCE [LARGE SCALE GENOMIC DNA]</scope>
    <source>
        <strain evidence="4 5">SR4</strain>
    </source>
</reference>